<evidence type="ECO:0000256" key="3">
    <source>
        <dbReference type="SAM" id="SignalP"/>
    </source>
</evidence>
<protein>
    <submittedName>
        <fullName evidence="4">ABC transporter, solute-binding protein</fullName>
    </submittedName>
</protein>
<dbReference type="InterPro" id="IPR006059">
    <property type="entry name" value="SBP"/>
</dbReference>
<name>A0ABN0NXQ7_TRELE</name>
<evidence type="ECO:0000313" key="4">
    <source>
        <dbReference type="EMBL" id="ERJ92331.1"/>
    </source>
</evidence>
<feature type="signal peptide" evidence="3">
    <location>
        <begin position="1"/>
        <end position="41"/>
    </location>
</feature>
<dbReference type="EMBL" id="AWVH01000037">
    <property type="protein sequence ID" value="ERJ92331.1"/>
    <property type="molecule type" value="Genomic_DNA"/>
</dbReference>
<comment type="caution">
    <text evidence="4">The sequence shown here is derived from an EMBL/GenBank/DDBJ whole genome shotgun (WGS) entry which is preliminary data.</text>
</comment>
<comment type="similarity">
    <text evidence="2">Belongs to the bacterial solute-binding protein 1 family.</text>
</comment>
<comment type="subcellular location">
    <subcellularLocation>
        <location evidence="1">Periplasm</location>
    </subcellularLocation>
</comment>
<accession>A0ABN0NXQ7</accession>
<evidence type="ECO:0000256" key="2">
    <source>
        <dbReference type="ARBA" id="ARBA00008520"/>
    </source>
</evidence>
<dbReference type="PANTHER" id="PTHR43649:SF14">
    <property type="entry name" value="BLR3389 PROTEIN"/>
    <property type="match status" value="1"/>
</dbReference>
<dbReference type="InterPro" id="IPR050490">
    <property type="entry name" value="Bact_solute-bd_prot1"/>
</dbReference>
<dbReference type="PANTHER" id="PTHR43649">
    <property type="entry name" value="ARABINOSE-BINDING PROTEIN-RELATED"/>
    <property type="match status" value="1"/>
</dbReference>
<evidence type="ECO:0000256" key="1">
    <source>
        <dbReference type="ARBA" id="ARBA00004418"/>
    </source>
</evidence>
<organism evidence="4 5">
    <name type="scientific">Treponema lecithinolyticum ATCC 700332</name>
    <dbReference type="NCBI Taxonomy" id="1321815"/>
    <lineage>
        <taxon>Bacteria</taxon>
        <taxon>Pseudomonadati</taxon>
        <taxon>Spirochaetota</taxon>
        <taxon>Spirochaetia</taxon>
        <taxon>Spirochaetales</taxon>
        <taxon>Treponemataceae</taxon>
        <taxon>Treponema</taxon>
    </lineage>
</organism>
<proteinExistence type="inferred from homology"/>
<dbReference type="Pfam" id="PF01547">
    <property type="entry name" value="SBP_bac_1"/>
    <property type="match status" value="1"/>
</dbReference>
<sequence>MPCVRIHFTVPARYKTNGGKKMKKIAAFMLLCCSIAFFAFANGKKDDMMTDSDAEVTLSVYMQQDLANPQSAYWPVTVEAFQKKYPNIKLEFEYVSGEAFHDKFQIMAASGDIPDVFTTYAGARSGYVINRGMVKDLRPYLTDEFKNQYSPAIWNPQGPNGEIYIIANNMAVCTVIYVNPKLQKKLGLSTPKTLDEMIEQVPAIRAAGLTPLAFANKGQWQAQSLLLSMLTDRMAGKAWFDKAMVGKAKFSDKQFVDAIAVIKKMTDAKLFPAGVNQLEGPQAWGDFIADKAVYLLDAGWRISALHKAAKPEDFNQYKVIAFPAVAGEVTKGSSAAALGENFGMNAKLKGAKADAAWKFISFVSGKEASKILTEYGTISTYKFNMDELNIDQLSKQYAELISNQTMGYVIDDKMDSEGVNNLLNPGIQAVMIGQKTPEQLAAEYEAWVAKNDSHRKK</sequence>
<dbReference type="Proteomes" id="UP000016649">
    <property type="component" value="Unassembled WGS sequence"/>
</dbReference>
<evidence type="ECO:0000313" key="5">
    <source>
        <dbReference type="Proteomes" id="UP000016649"/>
    </source>
</evidence>
<keyword evidence="5" id="KW-1185">Reference proteome</keyword>
<keyword evidence="3" id="KW-0732">Signal</keyword>
<gene>
    <name evidence="4" type="ORF">HMPREF9193_01491</name>
</gene>
<dbReference type="SUPFAM" id="SSF53850">
    <property type="entry name" value="Periplasmic binding protein-like II"/>
    <property type="match status" value="1"/>
</dbReference>
<reference evidence="4 5" key="1">
    <citation type="submission" date="2013-08" db="EMBL/GenBank/DDBJ databases">
        <authorList>
            <person name="Weinstock G."/>
            <person name="Sodergren E."/>
            <person name="Wylie T."/>
            <person name="Fulton L."/>
            <person name="Fulton R."/>
            <person name="Fronick C."/>
            <person name="O'Laughlin M."/>
            <person name="Godfrey J."/>
            <person name="Miner T."/>
            <person name="Herter B."/>
            <person name="Appelbaum E."/>
            <person name="Cordes M."/>
            <person name="Lek S."/>
            <person name="Wollam A."/>
            <person name="Pepin K.H."/>
            <person name="Palsikar V.B."/>
            <person name="Mitreva M."/>
            <person name="Wilson R.K."/>
        </authorList>
    </citation>
    <scope>NUCLEOTIDE SEQUENCE [LARGE SCALE GENOMIC DNA]</scope>
    <source>
        <strain evidence="4 5">ATCC 700332</strain>
    </source>
</reference>
<dbReference type="Gene3D" id="3.40.190.10">
    <property type="entry name" value="Periplasmic binding protein-like II"/>
    <property type="match status" value="2"/>
</dbReference>
<feature type="chain" id="PRO_5046296152" evidence="3">
    <location>
        <begin position="42"/>
        <end position="457"/>
    </location>
</feature>